<dbReference type="EMBL" id="FOSV01000001">
    <property type="protein sequence ID" value="SFK39053.1"/>
    <property type="molecule type" value="Genomic_DNA"/>
</dbReference>
<sequence>MQGRERNEADEKADFRRQRDRSSEVEQGGGSLWARAVLGRGMGRDLSTHVYRSTASTHASRRGLGLSAIVLTCVNLLLASVAQAQQPAPAAAPSVTIPNFWNPRARGERVDAPQTGRAVRFMTDDEFPPLHFAGPDGAPTGFSVELARAVCERLAISCTVQARRFDTLLDALNDKQGDVVAAAMPLTPALRARFLATRPYFRWPARFAVRNGGSLPVPSAAALADRSVGAVEGSAHEAYLKAFFPKAVRKTFPDLTTAEGALKRGEVEYLFADGLNLALWFNGQDSEACCAFVGGDYLENRYFGEGIGFVTRTEDAALSRALDDALQRVWDDGKYAELYLRFFPVSPF</sequence>
<evidence type="ECO:0000313" key="5">
    <source>
        <dbReference type="Proteomes" id="UP000198804"/>
    </source>
</evidence>
<gene>
    <name evidence="4" type="ORF">SAMN04488125_101509</name>
</gene>
<reference evidence="5" key="1">
    <citation type="submission" date="2016-10" db="EMBL/GenBank/DDBJ databases">
        <authorList>
            <person name="Varghese N."/>
            <person name="Submissions S."/>
        </authorList>
    </citation>
    <scope>NUCLEOTIDE SEQUENCE [LARGE SCALE GENOMIC DNA]</scope>
    <source>
        <strain evidence="5">CGMCC 1.6474</strain>
    </source>
</reference>
<dbReference type="InterPro" id="IPR001638">
    <property type="entry name" value="Solute-binding_3/MltF_N"/>
</dbReference>
<dbReference type="Proteomes" id="UP000198804">
    <property type="component" value="Unassembled WGS sequence"/>
</dbReference>
<feature type="compositionally biased region" description="Basic and acidic residues" evidence="2">
    <location>
        <begin position="1"/>
        <end position="24"/>
    </location>
</feature>
<dbReference type="STRING" id="414703.SAMN04488125_101509"/>
<dbReference type="AlphaFoldDB" id="A0A1I3Z4K1"/>
<dbReference type="SMART" id="SM00062">
    <property type="entry name" value="PBPb"/>
    <property type="match status" value="1"/>
</dbReference>
<dbReference type="Gene3D" id="3.40.190.10">
    <property type="entry name" value="Periplasmic binding protein-like II"/>
    <property type="match status" value="2"/>
</dbReference>
<protein>
    <submittedName>
        <fullName evidence="4">Amino acid ABC transporter substrate-binding protein, PAAT family</fullName>
    </submittedName>
</protein>
<evidence type="ECO:0000256" key="1">
    <source>
        <dbReference type="ARBA" id="ARBA00022729"/>
    </source>
</evidence>
<keyword evidence="1" id="KW-0732">Signal</keyword>
<proteinExistence type="predicted"/>
<accession>A0A1I3Z4K1</accession>
<name>A0A1I3Z4K1_9HYPH</name>
<keyword evidence="5" id="KW-1185">Reference proteome</keyword>
<evidence type="ECO:0000256" key="2">
    <source>
        <dbReference type="SAM" id="MobiDB-lite"/>
    </source>
</evidence>
<organism evidence="4 5">
    <name type="scientific">Methylorubrum salsuginis</name>
    <dbReference type="NCBI Taxonomy" id="414703"/>
    <lineage>
        <taxon>Bacteria</taxon>
        <taxon>Pseudomonadati</taxon>
        <taxon>Pseudomonadota</taxon>
        <taxon>Alphaproteobacteria</taxon>
        <taxon>Hyphomicrobiales</taxon>
        <taxon>Methylobacteriaceae</taxon>
        <taxon>Methylorubrum</taxon>
    </lineage>
</organism>
<dbReference type="PANTHER" id="PTHR35936:SF35">
    <property type="entry name" value="L-CYSTINE-BINDING PROTEIN TCYJ"/>
    <property type="match status" value="1"/>
</dbReference>
<dbReference type="PANTHER" id="PTHR35936">
    <property type="entry name" value="MEMBRANE-BOUND LYTIC MUREIN TRANSGLYCOSYLASE F"/>
    <property type="match status" value="1"/>
</dbReference>
<dbReference type="Pfam" id="PF00497">
    <property type="entry name" value="SBP_bac_3"/>
    <property type="match status" value="1"/>
</dbReference>
<evidence type="ECO:0000313" key="4">
    <source>
        <dbReference type="EMBL" id="SFK39053.1"/>
    </source>
</evidence>
<dbReference type="SUPFAM" id="SSF53850">
    <property type="entry name" value="Periplasmic binding protein-like II"/>
    <property type="match status" value="1"/>
</dbReference>
<evidence type="ECO:0000259" key="3">
    <source>
        <dbReference type="SMART" id="SM00062"/>
    </source>
</evidence>
<feature type="domain" description="Solute-binding protein family 3/N-terminal" evidence="3">
    <location>
        <begin position="118"/>
        <end position="346"/>
    </location>
</feature>
<feature type="region of interest" description="Disordered" evidence="2">
    <location>
        <begin position="1"/>
        <end position="28"/>
    </location>
</feature>